<comment type="caution">
    <text evidence="1">The sequence shown here is derived from an EMBL/GenBank/DDBJ whole genome shotgun (WGS) entry which is preliminary data.</text>
</comment>
<sequence>MRTTRRAQIRNPRWCESMSQPSCFNKTGGSSPAPPGIWNLQSGFCLGPQRTWSLMVWTTSCRNLVSVMLELQFLSGSNEGVWILLIKFCLCLCFA</sequence>
<dbReference type="AlphaFoldDB" id="A0A8J5JHY7"/>
<protein>
    <submittedName>
        <fullName evidence="1">Uncharacterized protein</fullName>
    </submittedName>
</protein>
<proteinExistence type="predicted"/>
<organism evidence="1 2">
    <name type="scientific">Homarus americanus</name>
    <name type="common">American lobster</name>
    <dbReference type="NCBI Taxonomy" id="6706"/>
    <lineage>
        <taxon>Eukaryota</taxon>
        <taxon>Metazoa</taxon>
        <taxon>Ecdysozoa</taxon>
        <taxon>Arthropoda</taxon>
        <taxon>Crustacea</taxon>
        <taxon>Multicrustacea</taxon>
        <taxon>Malacostraca</taxon>
        <taxon>Eumalacostraca</taxon>
        <taxon>Eucarida</taxon>
        <taxon>Decapoda</taxon>
        <taxon>Pleocyemata</taxon>
        <taxon>Astacidea</taxon>
        <taxon>Nephropoidea</taxon>
        <taxon>Nephropidae</taxon>
        <taxon>Homarus</taxon>
    </lineage>
</organism>
<keyword evidence="2" id="KW-1185">Reference proteome</keyword>
<dbReference type="Proteomes" id="UP000747542">
    <property type="component" value="Unassembled WGS sequence"/>
</dbReference>
<evidence type="ECO:0000313" key="2">
    <source>
        <dbReference type="Proteomes" id="UP000747542"/>
    </source>
</evidence>
<evidence type="ECO:0000313" key="1">
    <source>
        <dbReference type="EMBL" id="KAG7156506.1"/>
    </source>
</evidence>
<reference evidence="1" key="1">
    <citation type="journal article" date="2021" name="Sci. Adv.">
        <title>The American lobster genome reveals insights on longevity, neural, and immune adaptations.</title>
        <authorList>
            <person name="Polinski J.M."/>
            <person name="Zimin A.V."/>
            <person name="Clark K.F."/>
            <person name="Kohn A.B."/>
            <person name="Sadowski N."/>
            <person name="Timp W."/>
            <person name="Ptitsyn A."/>
            <person name="Khanna P."/>
            <person name="Romanova D.Y."/>
            <person name="Williams P."/>
            <person name="Greenwood S.J."/>
            <person name="Moroz L.L."/>
            <person name="Walt D.R."/>
            <person name="Bodnar A.G."/>
        </authorList>
    </citation>
    <scope>NUCLEOTIDE SEQUENCE</scope>
    <source>
        <strain evidence="1">GMGI-L3</strain>
    </source>
</reference>
<gene>
    <name evidence="1" type="ORF">Hamer_G006469</name>
</gene>
<name>A0A8J5JHY7_HOMAM</name>
<accession>A0A8J5JHY7</accession>
<dbReference type="EMBL" id="JAHLQT010039062">
    <property type="protein sequence ID" value="KAG7156506.1"/>
    <property type="molecule type" value="Genomic_DNA"/>
</dbReference>